<dbReference type="SUPFAM" id="SSF49464">
    <property type="entry name" value="Carboxypeptidase regulatory domain-like"/>
    <property type="match status" value="1"/>
</dbReference>
<accession>A0ABW8QAY2</accession>
<protein>
    <submittedName>
        <fullName evidence="3">Carboxypeptidase-like regulatory domain-containing protein</fullName>
    </submittedName>
</protein>
<dbReference type="PANTHER" id="PTHR30069:SF29">
    <property type="entry name" value="HEMOGLOBIN AND HEMOGLOBIN-HAPTOGLOBIN-BINDING PROTEIN 1-RELATED"/>
    <property type="match status" value="1"/>
</dbReference>
<evidence type="ECO:0000313" key="4">
    <source>
        <dbReference type="Proteomes" id="UP001622370"/>
    </source>
</evidence>
<dbReference type="Gene3D" id="2.60.40.1120">
    <property type="entry name" value="Carboxypeptidase-like, regulatory domain"/>
    <property type="match status" value="1"/>
</dbReference>
<evidence type="ECO:0000259" key="2">
    <source>
        <dbReference type="Pfam" id="PF07715"/>
    </source>
</evidence>
<reference evidence="3 4" key="1">
    <citation type="journal article" date="2016" name="Sci. Rep.">
        <title>Whole genome sequencing identifies a novel species of the genus Capnocytophaga isolated from dog and cat bite wounds in humans.</title>
        <authorList>
            <person name="Zangenah S."/>
            <person name="Abbasi N."/>
            <person name="Andersson A.F."/>
            <person name="Bergman P."/>
        </authorList>
    </citation>
    <scope>NUCLEOTIDE SEQUENCE [LARGE SCALE GENOMIC DNA]</scope>
    <source>
        <strain evidence="3 4">W5</strain>
    </source>
</reference>
<proteinExistence type="predicted"/>
<dbReference type="Gene3D" id="2.170.130.10">
    <property type="entry name" value="TonB-dependent receptor, plug domain"/>
    <property type="match status" value="1"/>
</dbReference>
<dbReference type="SUPFAM" id="SSF56935">
    <property type="entry name" value="Porins"/>
    <property type="match status" value="1"/>
</dbReference>
<comment type="caution">
    <text evidence="3">The sequence shown here is derived from an EMBL/GenBank/DDBJ whole genome shotgun (WGS) entry which is preliminary data.</text>
</comment>
<feature type="domain" description="TonB-dependent receptor plug" evidence="2">
    <location>
        <begin position="108"/>
        <end position="243"/>
    </location>
</feature>
<keyword evidence="1" id="KW-0732">Signal</keyword>
<gene>
    <name evidence="3" type="ORF">ACI76L_06715</name>
</gene>
<dbReference type="PANTHER" id="PTHR30069">
    <property type="entry name" value="TONB-DEPENDENT OUTER MEMBRANE RECEPTOR"/>
    <property type="match status" value="1"/>
</dbReference>
<dbReference type="Pfam" id="PF13715">
    <property type="entry name" value="CarbopepD_reg_2"/>
    <property type="match status" value="1"/>
</dbReference>
<dbReference type="InterPro" id="IPR008969">
    <property type="entry name" value="CarboxyPept-like_regulatory"/>
</dbReference>
<dbReference type="InterPro" id="IPR037066">
    <property type="entry name" value="Plug_dom_sf"/>
</dbReference>
<dbReference type="InterPro" id="IPR012910">
    <property type="entry name" value="Plug_dom"/>
</dbReference>
<dbReference type="RefSeq" id="WP_255321129.1">
    <property type="nucleotide sequence ID" value="NZ_BOPJ01000003.1"/>
</dbReference>
<dbReference type="Proteomes" id="UP001622370">
    <property type="component" value="Unassembled WGS sequence"/>
</dbReference>
<evidence type="ECO:0000256" key="1">
    <source>
        <dbReference type="ARBA" id="ARBA00022729"/>
    </source>
</evidence>
<sequence>MRNYLFLFAVFIFYQVHGQATLTLKVQDSLQNPIAQAHVLANNKGNFTNSEGMCSFSLQEGKYTVKISHISFENYSANISIKNDTLIVISLKENREFLQEVVVTAMEKKAPTSTSVIDQKAMKHLQPSSFADLVSLLPGKSVSAPVLNQANKLTLRETGISSGNYSISSLGVAFTIDDIPINSNSNMQETVGYEMIVTPSSGYVDAKRNVVRSGIDMRSISTDDIEKVEVVRGIAPVNQGDLSSGLVQISRKRGKTNWNSRMKSDGFSKLFYVGKGFHFKKQNLSLNLSLDYLDAKADPRNSFENYKRYTASARAEKKFNITNPITWNINFDYTGTIDEEKRDPDAGFDRYDSYQSAYNNIRISNLFSMYLKDYFFKKIMFKTSVSQSYEQIKQDRWIQITSAKAIPVKWEEGEHYGIFLTPSYVSKLLIDGKPLNVFTDFSAISKREFWGMKNELLFGVSYSYSKNNGLGQVYDPFYPPSPDMATIPRAFKSIPAMQDFAFYIQEQIEKKVGGTNFTLRAGVRGISLLGLRGGYEMNQKVFLDPRINLMVDFPKITFKNEKHLEINLTAGWGKQSKLPTQNMLYPQDIYRLFTQLNYYHNNKDYRRVHFKTYAFPQINENLKVASNIKKEIRLGLNYDFHSLYVTYFNENMNSGFRKMRKFHQVDYKIYDMSTIDHTSITAPPSVENLSYQTEKALILSSLETNGSAIDKQGIEFQYTGKRFELINTRFTLNGAWLRTRYYNSLPMLRFADKDILNGVKHYNVGIYNEEDNYDRERFQTSLVTDTYLPKLGLTTSLRVDFNWYSLNKVMPINGIPTHYIDVEGKIHPYTETEMKDYVLQWLVRPISLETQVKTPLSMNVHLKISKEFYKHFTASMYVNNLFNFYKDYYVNNEKISRRGLVSPYFGMEMNINF</sequence>
<keyword evidence="4" id="KW-1185">Reference proteome</keyword>
<name>A0ABW8QAY2_9FLAO</name>
<organism evidence="3 4">
    <name type="scientific">Capnocytophaga stomatis</name>
    <dbReference type="NCBI Taxonomy" id="1848904"/>
    <lineage>
        <taxon>Bacteria</taxon>
        <taxon>Pseudomonadati</taxon>
        <taxon>Bacteroidota</taxon>
        <taxon>Flavobacteriia</taxon>
        <taxon>Flavobacteriales</taxon>
        <taxon>Flavobacteriaceae</taxon>
        <taxon>Capnocytophaga</taxon>
    </lineage>
</organism>
<dbReference type="Pfam" id="PF07715">
    <property type="entry name" value="Plug"/>
    <property type="match status" value="1"/>
</dbReference>
<dbReference type="EMBL" id="JBJGWJ010000003">
    <property type="protein sequence ID" value="MFK8293470.1"/>
    <property type="molecule type" value="Genomic_DNA"/>
</dbReference>
<dbReference type="InterPro" id="IPR039426">
    <property type="entry name" value="TonB-dep_rcpt-like"/>
</dbReference>
<evidence type="ECO:0000313" key="3">
    <source>
        <dbReference type="EMBL" id="MFK8293470.1"/>
    </source>
</evidence>